<feature type="compositionally biased region" description="Acidic residues" evidence="5">
    <location>
        <begin position="11"/>
        <end position="28"/>
    </location>
</feature>
<comment type="similarity">
    <text evidence="1 3 4">Belongs to the GrpE family.</text>
</comment>
<dbReference type="InterPro" id="IPR000740">
    <property type="entry name" value="GrpE"/>
</dbReference>
<dbReference type="GO" id="GO:0051087">
    <property type="term" value="F:protein-folding chaperone binding"/>
    <property type="evidence" value="ECO:0007669"/>
    <property type="project" value="InterPro"/>
</dbReference>
<dbReference type="PANTHER" id="PTHR21237:SF23">
    <property type="entry name" value="GRPE PROTEIN HOMOLOG, MITOCHONDRIAL"/>
    <property type="match status" value="1"/>
</dbReference>
<dbReference type="SUPFAM" id="SSF51064">
    <property type="entry name" value="Head domain of nucleotide exchange factor GrpE"/>
    <property type="match status" value="1"/>
</dbReference>
<dbReference type="EMBL" id="LWMV01000187">
    <property type="protein sequence ID" value="KZX11454.1"/>
    <property type="molecule type" value="Genomic_DNA"/>
</dbReference>
<dbReference type="GO" id="GO:0000774">
    <property type="term" value="F:adenyl-nucleotide exchange factor activity"/>
    <property type="evidence" value="ECO:0007669"/>
    <property type="project" value="InterPro"/>
</dbReference>
<dbReference type="SUPFAM" id="SSF58014">
    <property type="entry name" value="Coiled-coil domain of nucleotide exchange factor GrpE"/>
    <property type="match status" value="1"/>
</dbReference>
<dbReference type="GO" id="GO:0006457">
    <property type="term" value="P:protein folding"/>
    <property type="evidence" value="ECO:0007669"/>
    <property type="project" value="InterPro"/>
</dbReference>
<keyword evidence="3" id="KW-0963">Cytoplasm</keyword>
<dbReference type="Pfam" id="PF01025">
    <property type="entry name" value="GrpE"/>
    <property type="match status" value="1"/>
</dbReference>
<proteinExistence type="inferred from homology"/>
<sequence>MVDENKKNNEDFDEELDDSQDDSLDDSLENEKINQSKTKEEGDEKIKGKKDKLSKCQETIDKLEEEKSEIISHLQRLQADFENSKKQVEKEKIAIVKFANEQLILNILESYEDLERAINQSKTKKELREGVELIYSKLKSTLEKEGLKEIPTKGEIFDPLKHEALMTAQSDDHENGEIIDEVMKGYMIKDKIIKYPKVRVCKK</sequence>
<keyword evidence="7" id="KW-1185">Reference proteome</keyword>
<feature type="compositionally biased region" description="Basic and acidic residues" evidence="5">
    <location>
        <begin position="29"/>
        <end position="52"/>
    </location>
</feature>
<dbReference type="PRINTS" id="PR00773">
    <property type="entry name" value="GRPEPROTEIN"/>
</dbReference>
<dbReference type="GO" id="GO:0005737">
    <property type="term" value="C:cytoplasm"/>
    <property type="evidence" value="ECO:0007669"/>
    <property type="project" value="UniProtKB-SubCell"/>
</dbReference>
<comment type="function">
    <text evidence="3">Participates actively in the response to hyperosmotic and heat shock by preventing the aggregation of stress-denatured proteins, in association with DnaK and GrpE. It is the nucleotide exchange factor for DnaK and may function as a thermosensor. Unfolded proteins bind initially to DnaJ; upon interaction with the DnaJ-bound protein, DnaK hydrolyzes its bound ATP, resulting in the formation of a stable complex. GrpE releases ADP from DnaK; ATP binding to DnaK triggers the release of the substrate protein, thus completing the reaction cycle. Several rounds of ATP-dependent interactions between DnaJ, DnaK and GrpE are required for fully efficient folding.</text>
</comment>
<reference evidence="6 7" key="1">
    <citation type="submission" date="2016-04" db="EMBL/GenBank/DDBJ databases">
        <title>Genome sequence of Methanobrevibacter curvatus DSM 11111.</title>
        <authorList>
            <person name="Poehlein A."/>
            <person name="Seedorf H."/>
            <person name="Daniel R."/>
        </authorList>
    </citation>
    <scope>NUCLEOTIDE SEQUENCE [LARGE SCALE GENOMIC DNA]</scope>
    <source>
        <strain evidence="6 7">DSM 11111</strain>
    </source>
</reference>
<comment type="caution">
    <text evidence="6">The sequence shown here is derived from an EMBL/GenBank/DDBJ whole genome shotgun (WGS) entry which is preliminary data.</text>
</comment>
<keyword evidence="3" id="KW-0346">Stress response</keyword>
<dbReference type="HAMAP" id="MF_01151">
    <property type="entry name" value="GrpE"/>
    <property type="match status" value="1"/>
</dbReference>
<name>A0A166A1P7_9EURY</name>
<accession>A0A166A1P7</accession>
<dbReference type="PANTHER" id="PTHR21237">
    <property type="entry name" value="GRPE PROTEIN"/>
    <property type="match status" value="1"/>
</dbReference>
<dbReference type="STRING" id="49547.MBCUR_14140"/>
<dbReference type="InterPro" id="IPR013805">
    <property type="entry name" value="GrpE_CC"/>
</dbReference>
<evidence type="ECO:0000313" key="7">
    <source>
        <dbReference type="Proteomes" id="UP000077245"/>
    </source>
</evidence>
<evidence type="ECO:0000256" key="4">
    <source>
        <dbReference type="RuleBase" id="RU004478"/>
    </source>
</evidence>
<dbReference type="Proteomes" id="UP000077245">
    <property type="component" value="Unassembled WGS sequence"/>
</dbReference>
<evidence type="ECO:0000256" key="2">
    <source>
        <dbReference type="ARBA" id="ARBA00023186"/>
    </source>
</evidence>
<dbReference type="GO" id="GO:0051082">
    <property type="term" value="F:unfolded protein binding"/>
    <property type="evidence" value="ECO:0007669"/>
    <property type="project" value="TreeGrafter"/>
</dbReference>
<dbReference type="AlphaFoldDB" id="A0A166A1P7"/>
<dbReference type="RefSeq" id="WP_084269602.1">
    <property type="nucleotide sequence ID" value="NZ_LWMV01000187.1"/>
</dbReference>
<dbReference type="CDD" id="cd00446">
    <property type="entry name" value="GrpE"/>
    <property type="match status" value="1"/>
</dbReference>
<evidence type="ECO:0000256" key="5">
    <source>
        <dbReference type="SAM" id="MobiDB-lite"/>
    </source>
</evidence>
<organism evidence="6 7">
    <name type="scientific">Methanobrevibacter curvatus</name>
    <dbReference type="NCBI Taxonomy" id="49547"/>
    <lineage>
        <taxon>Archaea</taxon>
        <taxon>Methanobacteriati</taxon>
        <taxon>Methanobacteriota</taxon>
        <taxon>Methanomada group</taxon>
        <taxon>Methanobacteria</taxon>
        <taxon>Methanobacteriales</taxon>
        <taxon>Methanobacteriaceae</taxon>
        <taxon>Methanobrevibacter</taxon>
    </lineage>
</organism>
<dbReference type="InterPro" id="IPR009012">
    <property type="entry name" value="GrpE_head"/>
</dbReference>
<keyword evidence="2 3" id="KW-0143">Chaperone</keyword>
<evidence type="ECO:0000313" key="6">
    <source>
        <dbReference type="EMBL" id="KZX11454.1"/>
    </source>
</evidence>
<comment type="subunit">
    <text evidence="3">Homodimer.</text>
</comment>
<gene>
    <name evidence="3 6" type="primary">grpE</name>
    <name evidence="6" type="ORF">MBCUR_14140</name>
</gene>
<feature type="compositionally biased region" description="Basic and acidic residues" evidence="5">
    <location>
        <begin position="1"/>
        <end position="10"/>
    </location>
</feature>
<dbReference type="GO" id="GO:0042803">
    <property type="term" value="F:protein homodimerization activity"/>
    <property type="evidence" value="ECO:0007669"/>
    <property type="project" value="InterPro"/>
</dbReference>
<evidence type="ECO:0000256" key="1">
    <source>
        <dbReference type="ARBA" id="ARBA00009054"/>
    </source>
</evidence>
<comment type="subcellular location">
    <subcellularLocation>
        <location evidence="3">Cytoplasm</location>
    </subcellularLocation>
</comment>
<dbReference type="Gene3D" id="3.90.20.20">
    <property type="match status" value="1"/>
</dbReference>
<dbReference type="PATRIC" id="fig|49547.3.peg.1511"/>
<protein>
    <recommendedName>
        <fullName evidence="3">Protein GrpE</fullName>
    </recommendedName>
    <alternativeName>
        <fullName evidence="3">HSP-70 cofactor</fullName>
    </alternativeName>
</protein>
<dbReference type="Gene3D" id="2.30.22.10">
    <property type="entry name" value="Head domain of nucleotide exchange factor GrpE"/>
    <property type="match status" value="1"/>
</dbReference>
<evidence type="ECO:0000256" key="3">
    <source>
        <dbReference type="HAMAP-Rule" id="MF_01151"/>
    </source>
</evidence>
<dbReference type="OrthoDB" id="372230at2157"/>
<feature type="region of interest" description="Disordered" evidence="5">
    <location>
        <begin position="1"/>
        <end position="52"/>
    </location>
</feature>